<accession>A0A426YF94</accession>
<comment type="caution">
    <text evidence="1">The sequence shown here is derived from an EMBL/GenBank/DDBJ whole genome shotgun (WGS) entry which is preliminary data.</text>
</comment>
<reference evidence="1 2" key="1">
    <citation type="journal article" date="2014" name="Agronomy (Basel)">
        <title>A Draft Genome Sequence for Ensete ventricosum, the Drought-Tolerant Tree Against Hunger.</title>
        <authorList>
            <person name="Harrison J."/>
            <person name="Moore K.A."/>
            <person name="Paszkiewicz K."/>
            <person name="Jones T."/>
            <person name="Grant M."/>
            <person name="Ambacheew D."/>
            <person name="Muzemil S."/>
            <person name="Studholme D.J."/>
        </authorList>
    </citation>
    <scope>NUCLEOTIDE SEQUENCE [LARGE SCALE GENOMIC DNA]</scope>
</reference>
<proteinExistence type="predicted"/>
<gene>
    <name evidence="1" type="ORF">B296_00007656</name>
</gene>
<evidence type="ECO:0000313" key="1">
    <source>
        <dbReference type="EMBL" id="RRT50408.1"/>
    </source>
</evidence>
<dbReference type="AlphaFoldDB" id="A0A426YF94"/>
<protein>
    <submittedName>
        <fullName evidence="1">Uncharacterized protein</fullName>
    </submittedName>
</protein>
<organism evidence="1 2">
    <name type="scientific">Ensete ventricosum</name>
    <name type="common">Abyssinian banana</name>
    <name type="synonym">Musa ensete</name>
    <dbReference type="NCBI Taxonomy" id="4639"/>
    <lineage>
        <taxon>Eukaryota</taxon>
        <taxon>Viridiplantae</taxon>
        <taxon>Streptophyta</taxon>
        <taxon>Embryophyta</taxon>
        <taxon>Tracheophyta</taxon>
        <taxon>Spermatophyta</taxon>
        <taxon>Magnoliopsida</taxon>
        <taxon>Liliopsida</taxon>
        <taxon>Zingiberales</taxon>
        <taxon>Musaceae</taxon>
        <taxon>Ensete</taxon>
    </lineage>
</organism>
<name>A0A426YF94_ENSVE</name>
<evidence type="ECO:0000313" key="2">
    <source>
        <dbReference type="Proteomes" id="UP000287651"/>
    </source>
</evidence>
<dbReference type="Proteomes" id="UP000287651">
    <property type="component" value="Unassembled WGS sequence"/>
</dbReference>
<dbReference type="EMBL" id="AMZH03012777">
    <property type="protein sequence ID" value="RRT50408.1"/>
    <property type="molecule type" value="Genomic_DNA"/>
</dbReference>
<sequence>MEVGRDPHGILRVRGEPVVRGLAIMTWRSLHTFPSFGRGVLDNCDRLGRSLPFAAPCGDPTLIRSGFLEDDGASVLAWKAEVNRT</sequence>